<proteinExistence type="predicted"/>
<keyword evidence="2" id="KW-1185">Reference proteome</keyword>
<organism evidence="1 2">
    <name type="scientific">Streptomyces enissocaesilis</name>
    <dbReference type="NCBI Taxonomy" id="332589"/>
    <lineage>
        <taxon>Bacteria</taxon>
        <taxon>Bacillati</taxon>
        <taxon>Actinomycetota</taxon>
        <taxon>Actinomycetes</taxon>
        <taxon>Kitasatosporales</taxon>
        <taxon>Streptomycetaceae</taxon>
        <taxon>Streptomyces</taxon>
        <taxon>Streptomyces rochei group</taxon>
    </lineage>
</organism>
<dbReference type="Proteomes" id="UP001500403">
    <property type="component" value="Unassembled WGS sequence"/>
</dbReference>
<name>A0ABN3XLN9_9ACTN</name>
<dbReference type="EMBL" id="BAAAUD010000060">
    <property type="protein sequence ID" value="GAA2966872.1"/>
    <property type="molecule type" value="Genomic_DNA"/>
</dbReference>
<evidence type="ECO:0000313" key="1">
    <source>
        <dbReference type="EMBL" id="GAA2966872.1"/>
    </source>
</evidence>
<evidence type="ECO:0000313" key="2">
    <source>
        <dbReference type="Proteomes" id="UP001500403"/>
    </source>
</evidence>
<dbReference type="RefSeq" id="WP_344499555.1">
    <property type="nucleotide sequence ID" value="NZ_BAAAUD010000060.1"/>
</dbReference>
<gene>
    <name evidence="1" type="ORF">GCM10010446_60670</name>
</gene>
<reference evidence="1 2" key="1">
    <citation type="journal article" date="2019" name="Int. J. Syst. Evol. Microbiol.">
        <title>The Global Catalogue of Microorganisms (GCM) 10K type strain sequencing project: providing services to taxonomists for standard genome sequencing and annotation.</title>
        <authorList>
            <consortium name="The Broad Institute Genomics Platform"/>
            <consortium name="The Broad Institute Genome Sequencing Center for Infectious Disease"/>
            <person name="Wu L."/>
            <person name="Ma J."/>
        </authorList>
    </citation>
    <scope>NUCLEOTIDE SEQUENCE [LARGE SCALE GENOMIC DNA]</scope>
    <source>
        <strain evidence="1 2">JCM 9088</strain>
    </source>
</reference>
<protein>
    <recommendedName>
        <fullName evidence="3">Transposase</fullName>
    </recommendedName>
</protein>
<sequence length="90" mass="10079">MSCGPPGDTAGHSAKGWWRRILFALNSPELSDAKRQELRAPGAAELAWARTERRPATATDVQRIAFEKFSLLLDTRRACAALQERRSAWQ</sequence>
<comment type="caution">
    <text evidence="1">The sequence shown here is derived from an EMBL/GenBank/DDBJ whole genome shotgun (WGS) entry which is preliminary data.</text>
</comment>
<evidence type="ECO:0008006" key="3">
    <source>
        <dbReference type="Google" id="ProtNLM"/>
    </source>
</evidence>
<accession>A0ABN3XLN9</accession>